<dbReference type="EMBL" id="HBUF01210537">
    <property type="protein sequence ID" value="CAG6665414.1"/>
    <property type="molecule type" value="Transcribed_RNA"/>
</dbReference>
<evidence type="ECO:0000256" key="10">
    <source>
        <dbReference type="RuleBase" id="RU363110"/>
    </source>
</evidence>
<reference evidence="11" key="1">
    <citation type="submission" date="2021-05" db="EMBL/GenBank/DDBJ databases">
        <authorList>
            <person name="Alioto T."/>
            <person name="Alioto T."/>
            <person name="Gomez Garrido J."/>
        </authorList>
    </citation>
    <scope>NUCLEOTIDE SEQUENCE</scope>
</reference>
<feature type="transmembrane region" description="Helical" evidence="10">
    <location>
        <begin position="316"/>
        <end position="336"/>
    </location>
</feature>
<name>A0A8D8SBV1_9HEMI</name>
<dbReference type="Pfam" id="PF03155">
    <property type="entry name" value="Alg6_Alg8"/>
    <property type="match status" value="1"/>
</dbReference>
<dbReference type="GO" id="GO:0005789">
    <property type="term" value="C:endoplasmic reticulum membrane"/>
    <property type="evidence" value="ECO:0007669"/>
    <property type="project" value="UniProtKB-SubCell"/>
</dbReference>
<keyword evidence="6 10" id="KW-0812">Transmembrane</keyword>
<keyword evidence="8 10" id="KW-1133">Transmembrane helix</keyword>
<evidence type="ECO:0000256" key="8">
    <source>
        <dbReference type="ARBA" id="ARBA00022989"/>
    </source>
</evidence>
<dbReference type="InterPro" id="IPR004856">
    <property type="entry name" value="Glyco_trans_ALG6/ALG8"/>
</dbReference>
<feature type="transmembrane region" description="Helical" evidence="10">
    <location>
        <begin position="160"/>
        <end position="182"/>
    </location>
</feature>
<evidence type="ECO:0000256" key="7">
    <source>
        <dbReference type="ARBA" id="ARBA00022824"/>
    </source>
</evidence>
<dbReference type="GO" id="GO:0042281">
    <property type="term" value="F:dolichyl pyrophosphate Man9GlcNAc2 alpha-1,3-glucosyltransferase activity"/>
    <property type="evidence" value="ECO:0007669"/>
    <property type="project" value="TreeGrafter"/>
</dbReference>
<dbReference type="PANTHER" id="PTHR12413:SF1">
    <property type="entry name" value="DOLICHYL PYROPHOSPHATE MAN9GLCNAC2 ALPHA-1,3-GLUCOSYLTRANSFERASE"/>
    <property type="match status" value="1"/>
</dbReference>
<evidence type="ECO:0000256" key="2">
    <source>
        <dbReference type="ARBA" id="ARBA00004922"/>
    </source>
</evidence>
<feature type="transmembrane region" description="Helical" evidence="10">
    <location>
        <begin position="21"/>
        <end position="40"/>
    </location>
</feature>
<feature type="transmembrane region" description="Helical" evidence="10">
    <location>
        <begin position="407"/>
        <end position="424"/>
    </location>
</feature>
<feature type="transmembrane region" description="Helical" evidence="10">
    <location>
        <begin position="124"/>
        <end position="148"/>
    </location>
</feature>
<comment type="subcellular location">
    <subcellularLocation>
        <location evidence="1 10">Endoplasmic reticulum membrane</location>
        <topology evidence="1 10">Multi-pass membrane protein</topology>
    </subcellularLocation>
</comment>
<comment type="similarity">
    <text evidence="3 10">Belongs to the ALG6/ALG8 glucosyltransferase family.</text>
</comment>
<feature type="transmembrane region" description="Helical" evidence="10">
    <location>
        <begin position="433"/>
        <end position="455"/>
    </location>
</feature>
<organism evidence="11">
    <name type="scientific">Cacopsylla melanoneura</name>
    <dbReference type="NCBI Taxonomy" id="428564"/>
    <lineage>
        <taxon>Eukaryota</taxon>
        <taxon>Metazoa</taxon>
        <taxon>Ecdysozoa</taxon>
        <taxon>Arthropoda</taxon>
        <taxon>Hexapoda</taxon>
        <taxon>Insecta</taxon>
        <taxon>Pterygota</taxon>
        <taxon>Neoptera</taxon>
        <taxon>Paraneoptera</taxon>
        <taxon>Hemiptera</taxon>
        <taxon>Sternorrhyncha</taxon>
        <taxon>Psylloidea</taxon>
        <taxon>Psyllidae</taxon>
        <taxon>Psyllinae</taxon>
        <taxon>Cacopsylla</taxon>
    </lineage>
</organism>
<keyword evidence="4 10" id="KW-0328">Glycosyltransferase</keyword>
<feature type="transmembrane region" description="Helical" evidence="10">
    <location>
        <begin position="251"/>
        <end position="271"/>
    </location>
</feature>
<feature type="transmembrane region" description="Helical" evidence="10">
    <location>
        <begin position="461"/>
        <end position="486"/>
    </location>
</feature>
<evidence type="ECO:0000256" key="3">
    <source>
        <dbReference type="ARBA" id="ARBA00008715"/>
    </source>
</evidence>
<dbReference type="UniPathway" id="UPA00378"/>
<comment type="pathway">
    <text evidence="2 10">Protein modification; protein glycosylation.</text>
</comment>
<sequence>MGSKEYTNLLIVDKSQLPHSNLMLVLVGLLLRWLTGLHSYSGQGSPPMFGDFEAQRHWMEITLNLPVDTWYFNTTENNLLYWGLDYPPLTAYHSLLCGYIAKLFVPDSVQLLTSHGHESYDHKYFMRLCVFVSDLLIYIPALLCFFSLKSNTCSMQGKASKMLFVSQMFVYSVAFLYPGLILIDHGHFQFNCISLGLFVWACFHLSQKNHILTCVLFCLSLNYKQMELYHALPFFFYYLGCLYKTRSIPLLFKLGTSVVATFSVLWFPFLNMSQFKQIIHRIFPIYRGVFEDKVANFWCSANVLYKFKTQFTNDQMAFICLCVTLVSILPSCIALFRSPTFTKFQLSLINVSLGFFLFSFHVHEKSILLVAIPVLLYLPKDPFPVVWFLLISTFSMFDLYVKDHLVMPSLVLMVLFYISIHQFVSQYCIGYRFLWFLFLSSMLGCVVLITSSLFLSPPLRYQHLFSLFISSYSFGHFALFFVYFYCKQFNLNLNARRWETSLRSP</sequence>
<evidence type="ECO:0000313" key="11">
    <source>
        <dbReference type="EMBL" id="CAG6665415.1"/>
    </source>
</evidence>
<proteinExistence type="inferred from homology"/>
<dbReference type="AlphaFoldDB" id="A0A8D8SBV1"/>
<keyword evidence="7 10" id="KW-0256">Endoplasmic reticulum</keyword>
<dbReference type="EMBL" id="HBUF01210538">
    <property type="protein sequence ID" value="CAG6665415.1"/>
    <property type="molecule type" value="Transcribed_RNA"/>
</dbReference>
<evidence type="ECO:0000256" key="1">
    <source>
        <dbReference type="ARBA" id="ARBA00004477"/>
    </source>
</evidence>
<dbReference type="EC" id="2.4.1.-" evidence="10"/>
<accession>A0A8D8SBV1</accession>
<protein>
    <recommendedName>
        <fullName evidence="10">Alpha-1,3-glucosyltransferase</fullName>
        <ecNumber evidence="10">2.4.1.-</ecNumber>
    </recommendedName>
</protein>
<keyword evidence="9 10" id="KW-0472">Membrane</keyword>
<evidence type="ECO:0000256" key="5">
    <source>
        <dbReference type="ARBA" id="ARBA00022679"/>
    </source>
</evidence>
<evidence type="ECO:0000256" key="6">
    <source>
        <dbReference type="ARBA" id="ARBA00022692"/>
    </source>
</evidence>
<evidence type="ECO:0000256" key="4">
    <source>
        <dbReference type="ARBA" id="ARBA00022676"/>
    </source>
</evidence>
<dbReference type="PANTHER" id="PTHR12413">
    <property type="entry name" value="DOLICHYL GLYCOSYLTRANSFERASE"/>
    <property type="match status" value="1"/>
</dbReference>
<evidence type="ECO:0000256" key="9">
    <source>
        <dbReference type="ARBA" id="ARBA00023136"/>
    </source>
</evidence>
<keyword evidence="5 10" id="KW-0808">Transferase</keyword>